<keyword evidence="6" id="KW-0285">Flavoprotein</keyword>
<name>A0A081L6W5_9BACI</name>
<comment type="pathway">
    <text evidence="2">Siderophore biosynthesis.</text>
</comment>
<evidence type="ECO:0000256" key="12">
    <source>
        <dbReference type="ARBA" id="ARBA00032493"/>
    </source>
</evidence>
<protein>
    <recommendedName>
        <fullName evidence="5">L-lysine N6-monooxygenase MbtG</fullName>
        <ecNumber evidence="4">1.14.13.59</ecNumber>
    </recommendedName>
    <alternativeName>
        <fullName evidence="13">Lysine 6-N-hydroxylase</fullName>
    </alternativeName>
    <alternativeName>
        <fullName evidence="12">Lysine N6-hydroxylase</fullName>
    </alternativeName>
    <alternativeName>
        <fullName evidence="10">Lysine-N-oxygenase</fullName>
    </alternativeName>
    <alternativeName>
        <fullName evidence="11">Mycobactin synthase protein G</fullName>
    </alternativeName>
</protein>
<dbReference type="SUPFAM" id="SSF51905">
    <property type="entry name" value="FAD/NAD(P)-binding domain"/>
    <property type="match status" value="1"/>
</dbReference>
<evidence type="ECO:0000256" key="3">
    <source>
        <dbReference type="ARBA" id="ARBA00007588"/>
    </source>
</evidence>
<gene>
    <name evidence="15" type="ORF">BA70_12660</name>
</gene>
<dbReference type="AlphaFoldDB" id="A0A081L6W5"/>
<evidence type="ECO:0000313" key="15">
    <source>
        <dbReference type="EMBL" id="KEP24991.1"/>
    </source>
</evidence>
<dbReference type="Gene3D" id="3.50.50.60">
    <property type="entry name" value="FAD/NAD(P)-binding domain"/>
    <property type="match status" value="1"/>
</dbReference>
<dbReference type="PANTHER" id="PTHR42802:SF1">
    <property type="entry name" value="L-ORNITHINE N(5)-MONOOXYGENASE"/>
    <property type="match status" value="1"/>
</dbReference>
<evidence type="ECO:0000256" key="9">
    <source>
        <dbReference type="ARBA" id="ARBA00023002"/>
    </source>
</evidence>
<evidence type="ECO:0000256" key="6">
    <source>
        <dbReference type="ARBA" id="ARBA00022630"/>
    </source>
</evidence>
<dbReference type="Proteomes" id="UP000028091">
    <property type="component" value="Unassembled WGS sequence"/>
</dbReference>
<keyword evidence="16" id="KW-1185">Reference proteome</keyword>
<evidence type="ECO:0000256" key="13">
    <source>
        <dbReference type="ARBA" id="ARBA00032738"/>
    </source>
</evidence>
<dbReference type="InterPro" id="IPR025700">
    <property type="entry name" value="Lys/Orn_oxygenase"/>
</dbReference>
<organism evidence="15 16">
    <name type="scientific">Bacillus zhangzhouensis</name>
    <dbReference type="NCBI Taxonomy" id="1178540"/>
    <lineage>
        <taxon>Bacteria</taxon>
        <taxon>Bacillati</taxon>
        <taxon>Bacillota</taxon>
        <taxon>Bacilli</taxon>
        <taxon>Bacillales</taxon>
        <taxon>Bacillaceae</taxon>
        <taxon>Bacillus</taxon>
    </lineage>
</organism>
<dbReference type="EC" id="1.14.13.59" evidence="4"/>
<sequence>MTWFNKQNNVVDVIGIGIGPFNLGLAALSEEVNEIDALFFERSEAFHWHPGMLIEGTTLQVPFLADLVSMADVKSKYSFLNYLQEQNRLYSFYFLEDFHIPRKEYSHYCRWVADQLDSCRFGMNVESVSLIEKAGEKRYEVHVRDVKDQTIEVFESKHLVLGIGTQPAIPVSLQPALGDRVFHSADYLKRKKEGCFKGKSVTVIGSGQSAAEVFYDILSDDEAKDIHWFTRSKGFFPMEYSNLGLEYFSPDYIDFFYELPQTKKDALLKQQDLLYKGISSAMIRDIYHLLYERSACGEQLNTVLQAMTEVNLIEETSGGLSLSCSQWVKEESFTHETDIVVLATGYQSVLPPFIDPIAHHIEWDDQGRFQVEREYRLKTNTMGENDIFVQNAELHTHGVGAPDLGLGAYRNSVIINELARQTVYPLYQKHVFQTFGTHKNANTFEEIKG</sequence>
<dbReference type="eggNOG" id="COG3486">
    <property type="taxonomic scope" value="Bacteria"/>
</dbReference>
<keyword evidence="7" id="KW-0274">FAD</keyword>
<dbReference type="EMBL" id="JOTP01000036">
    <property type="protein sequence ID" value="KEP24991.1"/>
    <property type="molecule type" value="Genomic_DNA"/>
</dbReference>
<comment type="similarity">
    <text evidence="3">Belongs to the lysine N(6)-hydroxylase/L-ornithine N(5)-oxygenase family.</text>
</comment>
<evidence type="ECO:0000256" key="4">
    <source>
        <dbReference type="ARBA" id="ARBA00013076"/>
    </source>
</evidence>
<comment type="catalytic activity">
    <reaction evidence="14">
        <text>L-lysine + NADPH + O2 = N(6)-hydroxy-L-lysine + NADP(+) + H2O</text>
        <dbReference type="Rhea" id="RHEA:23228"/>
        <dbReference type="ChEBI" id="CHEBI:15377"/>
        <dbReference type="ChEBI" id="CHEBI:15379"/>
        <dbReference type="ChEBI" id="CHEBI:32551"/>
        <dbReference type="ChEBI" id="CHEBI:57783"/>
        <dbReference type="ChEBI" id="CHEBI:57820"/>
        <dbReference type="ChEBI" id="CHEBI:58349"/>
        <dbReference type="EC" id="1.14.13.59"/>
    </reaction>
</comment>
<comment type="caution">
    <text evidence="15">The sequence shown here is derived from an EMBL/GenBank/DDBJ whole genome shotgun (WGS) entry which is preliminary data.</text>
</comment>
<keyword evidence="15" id="KW-0503">Monooxygenase</keyword>
<proteinExistence type="inferred from homology"/>
<evidence type="ECO:0000256" key="14">
    <source>
        <dbReference type="ARBA" id="ARBA00048407"/>
    </source>
</evidence>
<keyword evidence="8" id="KW-0521">NADP</keyword>
<evidence type="ECO:0000256" key="1">
    <source>
        <dbReference type="ARBA" id="ARBA00001974"/>
    </source>
</evidence>
<dbReference type="InterPro" id="IPR036188">
    <property type="entry name" value="FAD/NAD-bd_sf"/>
</dbReference>
<evidence type="ECO:0000256" key="7">
    <source>
        <dbReference type="ARBA" id="ARBA00022827"/>
    </source>
</evidence>
<evidence type="ECO:0000256" key="2">
    <source>
        <dbReference type="ARBA" id="ARBA00004924"/>
    </source>
</evidence>
<evidence type="ECO:0000256" key="8">
    <source>
        <dbReference type="ARBA" id="ARBA00022857"/>
    </source>
</evidence>
<dbReference type="PANTHER" id="PTHR42802">
    <property type="entry name" value="MONOOXYGENASE"/>
    <property type="match status" value="1"/>
</dbReference>
<comment type="cofactor">
    <cofactor evidence="1">
        <name>FAD</name>
        <dbReference type="ChEBI" id="CHEBI:57692"/>
    </cofactor>
</comment>
<dbReference type="Pfam" id="PF13434">
    <property type="entry name" value="Lys_Orn_oxgnase"/>
    <property type="match status" value="1"/>
</dbReference>
<dbReference type="RefSeq" id="WP_034324968.1">
    <property type="nucleotide sequence ID" value="NZ_JAVIKA010000002.1"/>
</dbReference>
<reference evidence="15 16" key="1">
    <citation type="submission" date="2012-09" db="EMBL/GenBank/DDBJ databases">
        <title>Genome Sequence of Bacillus sp. DW5-4.</title>
        <authorList>
            <person name="Lai Q."/>
            <person name="Liu Y."/>
            <person name="Shao Z."/>
        </authorList>
    </citation>
    <scope>NUCLEOTIDE SEQUENCE [LARGE SCALE GENOMIC DNA]</scope>
    <source>
        <strain evidence="15 16">DW5-4</strain>
    </source>
</reference>
<evidence type="ECO:0000313" key="16">
    <source>
        <dbReference type="Proteomes" id="UP000028091"/>
    </source>
</evidence>
<dbReference type="GO" id="GO:0047091">
    <property type="term" value="F:L-lysine 6-monooxygenase (NADPH) activity"/>
    <property type="evidence" value="ECO:0007669"/>
    <property type="project" value="UniProtKB-EC"/>
</dbReference>
<accession>A0A081L6W5</accession>
<evidence type="ECO:0000256" key="10">
    <source>
        <dbReference type="ARBA" id="ARBA00029939"/>
    </source>
</evidence>
<dbReference type="OrthoDB" id="7527071at2"/>
<keyword evidence="9" id="KW-0560">Oxidoreductase</keyword>
<evidence type="ECO:0000256" key="5">
    <source>
        <dbReference type="ARBA" id="ARBA00016406"/>
    </source>
</evidence>
<evidence type="ECO:0000256" key="11">
    <source>
        <dbReference type="ARBA" id="ARBA00031158"/>
    </source>
</evidence>